<dbReference type="InterPro" id="IPR056440">
    <property type="entry name" value="Zn-ribbon_GIR1"/>
</dbReference>
<dbReference type="InterPro" id="IPR055281">
    <property type="entry name" value="GIR1-2/SIED1"/>
</dbReference>
<dbReference type="Gramene" id="NC13G0026150.1">
    <property type="protein sequence ID" value="NC13G0026150.1:cds"/>
    <property type="gene ID" value="NC13G0026150"/>
</dbReference>
<organism evidence="3">
    <name type="scientific">Nymphaea colorata</name>
    <name type="common">pocket water lily</name>
    <dbReference type="NCBI Taxonomy" id="210225"/>
    <lineage>
        <taxon>Eukaryota</taxon>
        <taxon>Viridiplantae</taxon>
        <taxon>Streptophyta</taxon>
        <taxon>Embryophyta</taxon>
        <taxon>Tracheophyta</taxon>
        <taxon>Spermatophyta</taxon>
        <taxon>Magnoliopsida</taxon>
        <taxon>Nymphaeales</taxon>
        <taxon>Nymphaeaceae</taxon>
        <taxon>Nymphaea</taxon>
    </lineage>
</organism>
<proteinExistence type="predicted"/>
<dbReference type="EMBL" id="LR721778">
    <property type="protein sequence ID" value="VVV84111.1"/>
    <property type="molecule type" value="Genomic_DNA"/>
</dbReference>
<reference evidence="3" key="1">
    <citation type="submission" date="2019-09" db="EMBL/GenBank/DDBJ databases">
        <authorList>
            <person name="Zhang L."/>
        </authorList>
    </citation>
    <scope>NUCLEOTIDE SEQUENCE</scope>
</reference>
<evidence type="ECO:0000313" key="3">
    <source>
        <dbReference type="EMBL" id="VVV84111.1"/>
    </source>
</evidence>
<evidence type="ECO:0000256" key="1">
    <source>
        <dbReference type="SAM" id="MobiDB-lite"/>
    </source>
</evidence>
<feature type="compositionally biased region" description="Low complexity" evidence="1">
    <location>
        <begin position="33"/>
        <end position="61"/>
    </location>
</feature>
<feature type="region of interest" description="Disordered" evidence="1">
    <location>
        <begin position="1"/>
        <end position="81"/>
    </location>
</feature>
<dbReference type="AlphaFoldDB" id="A0A5K0Z2G0"/>
<dbReference type="Pfam" id="PF24747">
    <property type="entry name" value="Zn-ribbon_GIR1"/>
    <property type="match status" value="1"/>
</dbReference>
<dbReference type="PANTHER" id="PTHR33177:SF74">
    <property type="entry name" value="PROTEIN GL2-INTERACTING REPRESSOR 1"/>
    <property type="match status" value="1"/>
</dbReference>
<feature type="domain" description="GIR1-like zinc ribbon" evidence="2">
    <location>
        <begin position="88"/>
        <end position="123"/>
    </location>
</feature>
<feature type="compositionally biased region" description="Polar residues" evidence="1">
    <location>
        <begin position="62"/>
        <end position="81"/>
    </location>
</feature>
<name>A0A5K0Z2G0_9MAGN</name>
<feature type="compositionally biased region" description="Basic residues" evidence="1">
    <location>
        <begin position="1"/>
        <end position="11"/>
    </location>
</feature>
<protein>
    <recommendedName>
        <fullName evidence="2">GIR1-like zinc ribbon domain-containing protein</fullName>
    </recommendedName>
</protein>
<accession>A0A5K0Z2G0</accession>
<sequence>MKGKEKHRRMKPRLELKLNLSPPKDSGSDDDSLFSLPSSSSSSYLSSSPSGTSATSSCISSEFNSENRTVPEGNQNQTLGGFSSLEATSMVLAGCRRCLMYVMLSHADPRCPRCKNTCLLDFQQKISNKTKTF</sequence>
<dbReference type="PANTHER" id="PTHR33177">
    <property type="entry name" value="PUTATIVE-RELATED"/>
    <property type="match status" value="1"/>
</dbReference>
<gene>
    <name evidence="3" type="ORF">NYM_LOCUS9353</name>
</gene>
<evidence type="ECO:0000259" key="2">
    <source>
        <dbReference type="Pfam" id="PF24747"/>
    </source>
</evidence>